<reference evidence="2" key="2">
    <citation type="submission" date="2025-08" db="UniProtKB">
        <authorList>
            <consortium name="RefSeq"/>
        </authorList>
    </citation>
    <scope>IDENTIFICATION</scope>
</reference>
<dbReference type="KEGG" id="ang:An16g06180"/>
<accession>A0AAJ8E318</accession>
<feature type="compositionally biased region" description="Basic and acidic residues" evidence="1">
    <location>
        <begin position="20"/>
        <end position="39"/>
    </location>
</feature>
<organism evidence="2">
    <name type="scientific">Aspergillus niger</name>
    <dbReference type="NCBI Taxonomy" id="5061"/>
    <lineage>
        <taxon>Eukaryota</taxon>
        <taxon>Fungi</taxon>
        <taxon>Dikarya</taxon>
        <taxon>Ascomycota</taxon>
        <taxon>Pezizomycotina</taxon>
        <taxon>Eurotiomycetes</taxon>
        <taxon>Eurotiomycetidae</taxon>
        <taxon>Eurotiales</taxon>
        <taxon>Aspergillaceae</taxon>
        <taxon>Aspergillus</taxon>
        <taxon>Aspergillus subgen. Circumdati</taxon>
    </lineage>
</organism>
<evidence type="ECO:0000256" key="1">
    <source>
        <dbReference type="SAM" id="MobiDB-lite"/>
    </source>
</evidence>
<feature type="region of interest" description="Disordered" evidence="1">
    <location>
        <begin position="20"/>
        <end position="44"/>
    </location>
</feature>
<gene>
    <name evidence="2" type="ORF">An16g06180</name>
</gene>
<dbReference type="VEuPathDB" id="FungiDB:An16g06180"/>
<dbReference type="AlphaFoldDB" id="A0AAJ8E318"/>
<evidence type="ECO:0000313" key="2">
    <source>
        <dbReference type="RefSeq" id="XP_059604851.1"/>
    </source>
</evidence>
<name>A0AAJ8E318_ASPNG</name>
<reference evidence="2" key="1">
    <citation type="submission" date="2025-02" db="EMBL/GenBank/DDBJ databases">
        <authorList>
            <consortium name="NCBI Genome Project"/>
        </authorList>
    </citation>
    <scope>NUCLEOTIDE SEQUENCE</scope>
</reference>
<protein>
    <recommendedName>
        <fullName evidence="3">3'-phosphate/5'-hydroxy nucleic acid ligase</fullName>
    </recommendedName>
</protein>
<dbReference type="GeneID" id="84593464"/>
<evidence type="ECO:0008006" key="3">
    <source>
        <dbReference type="Google" id="ProtNLM"/>
    </source>
</evidence>
<dbReference type="RefSeq" id="XP_059604851.1">
    <property type="nucleotide sequence ID" value="XM_059745203.1"/>
</dbReference>
<proteinExistence type="predicted"/>
<sequence length="117" mass="13226">MSLRCTWLYLTAMLSMTDWHEKHEKGSLDTEKSGKEPESTKGVLILTSPQQLNKPRQRWAVRPTPWQPLHARAGMQVPGRWLGSGNHFLDVPLVSPIATDGVPRLQKDPEVYMPVKG</sequence>